<protein>
    <submittedName>
        <fullName evidence="2">PIR Superfamily Protein</fullName>
    </submittedName>
</protein>
<reference evidence="1" key="1">
    <citation type="submission" date="2014-07" db="EMBL/GenBank/DDBJ databases">
        <authorList>
            <person name="Martin A.A"/>
            <person name="De Silva N."/>
        </authorList>
    </citation>
    <scope>NUCLEOTIDE SEQUENCE</scope>
</reference>
<sequence length="146" mass="17492">MEKHCQKKCGSFGNKSLTFFMKSGDFQPTPLATKTFFKINMAVINTVYPEVEEREAIREELKNHFITLLYYPIGDSFYSCFNNCTDKNSKCQFYSLIKTDWRKKDDETCFEYNKRYRQVLAEIFPDFENKFNRMTNDRSEEYTSFV</sequence>
<name>A0A0K0FTX9_STRVS</name>
<dbReference type="AlphaFoldDB" id="A0A0K0FTX9"/>
<accession>A0A0K0FTX9</accession>
<keyword evidence="1" id="KW-1185">Reference proteome</keyword>
<dbReference type="Proteomes" id="UP000035680">
    <property type="component" value="Unassembled WGS sequence"/>
</dbReference>
<proteinExistence type="predicted"/>
<dbReference type="WBParaSite" id="SVE_1579100.1">
    <property type="protein sequence ID" value="SVE_1579100.1"/>
    <property type="gene ID" value="SVE_1579100"/>
</dbReference>
<organism evidence="1 2">
    <name type="scientific">Strongyloides venezuelensis</name>
    <name type="common">Threadworm</name>
    <dbReference type="NCBI Taxonomy" id="75913"/>
    <lineage>
        <taxon>Eukaryota</taxon>
        <taxon>Metazoa</taxon>
        <taxon>Ecdysozoa</taxon>
        <taxon>Nematoda</taxon>
        <taxon>Chromadorea</taxon>
        <taxon>Rhabditida</taxon>
        <taxon>Tylenchina</taxon>
        <taxon>Panagrolaimomorpha</taxon>
        <taxon>Strongyloidoidea</taxon>
        <taxon>Strongyloididae</taxon>
        <taxon>Strongyloides</taxon>
    </lineage>
</organism>
<reference evidence="2" key="2">
    <citation type="submission" date="2015-08" db="UniProtKB">
        <authorList>
            <consortium name="WormBaseParasite"/>
        </authorList>
    </citation>
    <scope>IDENTIFICATION</scope>
</reference>
<dbReference type="STRING" id="75913.A0A0K0FTX9"/>
<evidence type="ECO:0000313" key="2">
    <source>
        <dbReference type="WBParaSite" id="SVE_1579100.1"/>
    </source>
</evidence>
<evidence type="ECO:0000313" key="1">
    <source>
        <dbReference type="Proteomes" id="UP000035680"/>
    </source>
</evidence>